<dbReference type="OMA" id="IAGIWMN"/>
<feature type="region of interest" description="Disordered" evidence="3">
    <location>
        <begin position="272"/>
        <end position="302"/>
    </location>
</feature>
<dbReference type="Gene3D" id="4.10.240.10">
    <property type="entry name" value="Zn(2)-C6 fungal-type DNA-binding domain"/>
    <property type="match status" value="1"/>
</dbReference>
<feature type="domain" description="Zn(2)-C6 fungal-type" evidence="4">
    <location>
        <begin position="88"/>
        <end position="116"/>
    </location>
</feature>
<evidence type="ECO:0000256" key="3">
    <source>
        <dbReference type="SAM" id="MobiDB-lite"/>
    </source>
</evidence>
<dbReference type="HOGENOM" id="CLU_006603_0_0_1"/>
<dbReference type="STRING" id="983644.G3JEF6"/>
<feature type="region of interest" description="Disordered" evidence="3">
    <location>
        <begin position="53"/>
        <end position="85"/>
    </location>
</feature>
<keyword evidence="6" id="KW-1185">Reference proteome</keyword>
<dbReference type="SUPFAM" id="SSF57701">
    <property type="entry name" value="Zn2/Cys6 DNA-binding domain"/>
    <property type="match status" value="1"/>
</dbReference>
<organism evidence="5 6">
    <name type="scientific">Cordyceps militaris (strain CM01)</name>
    <name type="common">Caterpillar fungus</name>
    <dbReference type="NCBI Taxonomy" id="983644"/>
    <lineage>
        <taxon>Eukaryota</taxon>
        <taxon>Fungi</taxon>
        <taxon>Dikarya</taxon>
        <taxon>Ascomycota</taxon>
        <taxon>Pezizomycotina</taxon>
        <taxon>Sordariomycetes</taxon>
        <taxon>Hypocreomycetidae</taxon>
        <taxon>Hypocreales</taxon>
        <taxon>Cordycipitaceae</taxon>
        <taxon>Cordyceps</taxon>
    </lineage>
</organism>
<evidence type="ECO:0000256" key="2">
    <source>
        <dbReference type="ARBA" id="ARBA00023242"/>
    </source>
</evidence>
<comment type="subcellular location">
    <subcellularLocation>
        <location evidence="1">Nucleus</location>
    </subcellularLocation>
</comment>
<dbReference type="PANTHER" id="PTHR37534:SF23">
    <property type="entry name" value="ZN(II)2CYS6 TRANSCRIPTION FACTOR (EUROFUNG)"/>
    <property type="match status" value="1"/>
</dbReference>
<dbReference type="PANTHER" id="PTHR37534">
    <property type="entry name" value="TRANSCRIPTIONAL ACTIVATOR PROTEIN UGA3"/>
    <property type="match status" value="1"/>
</dbReference>
<feature type="compositionally biased region" description="Acidic residues" evidence="3">
    <location>
        <begin position="279"/>
        <end position="294"/>
    </location>
</feature>
<gene>
    <name evidence="5" type="ORF">CCM_04341</name>
</gene>
<dbReference type="GO" id="GO:0000981">
    <property type="term" value="F:DNA-binding transcription factor activity, RNA polymerase II-specific"/>
    <property type="evidence" value="ECO:0007669"/>
    <property type="project" value="InterPro"/>
</dbReference>
<dbReference type="InterPro" id="IPR021858">
    <property type="entry name" value="Fun_TF"/>
</dbReference>
<dbReference type="eggNOG" id="ENOG502QT9U">
    <property type="taxonomic scope" value="Eukaryota"/>
</dbReference>
<feature type="compositionally biased region" description="Polar residues" evidence="3">
    <location>
        <begin position="53"/>
        <end position="73"/>
    </location>
</feature>
<dbReference type="PROSITE" id="PS50048">
    <property type="entry name" value="ZN2_CY6_FUNGAL_2"/>
    <property type="match status" value="1"/>
</dbReference>
<dbReference type="EMBL" id="JH126401">
    <property type="protein sequence ID" value="EGX92969.1"/>
    <property type="molecule type" value="Genomic_DNA"/>
</dbReference>
<name>G3JEF6_CORMM</name>
<dbReference type="GO" id="GO:0005634">
    <property type="term" value="C:nucleus"/>
    <property type="evidence" value="ECO:0007669"/>
    <property type="project" value="UniProtKB-SubCell"/>
</dbReference>
<dbReference type="GO" id="GO:0045944">
    <property type="term" value="P:positive regulation of transcription by RNA polymerase II"/>
    <property type="evidence" value="ECO:0007669"/>
    <property type="project" value="TreeGrafter"/>
</dbReference>
<dbReference type="RefSeq" id="XP_006669552.1">
    <property type="nucleotide sequence ID" value="XM_006669489.1"/>
</dbReference>
<dbReference type="InParanoid" id="G3JEF6"/>
<dbReference type="Pfam" id="PF00172">
    <property type="entry name" value="Zn_clus"/>
    <property type="match status" value="1"/>
</dbReference>
<dbReference type="GO" id="GO:0008270">
    <property type="term" value="F:zinc ion binding"/>
    <property type="evidence" value="ECO:0007669"/>
    <property type="project" value="InterPro"/>
</dbReference>
<dbReference type="Pfam" id="PF11951">
    <property type="entry name" value="Fungal_trans_2"/>
    <property type="match status" value="1"/>
</dbReference>
<evidence type="ECO:0000313" key="6">
    <source>
        <dbReference type="Proteomes" id="UP000001610"/>
    </source>
</evidence>
<dbReference type="PROSITE" id="PS00463">
    <property type="entry name" value="ZN2_CY6_FUNGAL_1"/>
    <property type="match status" value="1"/>
</dbReference>
<dbReference type="CDD" id="cd12148">
    <property type="entry name" value="fungal_TF_MHR"/>
    <property type="match status" value="1"/>
</dbReference>
<reference evidence="5 6" key="1">
    <citation type="journal article" date="2011" name="Genome Biol.">
        <title>Genome sequence of the insect pathogenic fungus Cordyceps militaris, a valued traditional Chinese medicine.</title>
        <authorList>
            <person name="Zheng P."/>
            <person name="Xia Y."/>
            <person name="Xiao G."/>
            <person name="Xiong C."/>
            <person name="Hu X."/>
            <person name="Zhang S."/>
            <person name="Zheng H."/>
            <person name="Huang Y."/>
            <person name="Zhou Y."/>
            <person name="Wang S."/>
            <person name="Zhao G.P."/>
            <person name="Liu X."/>
            <person name="St Leger R.J."/>
            <person name="Wang C."/>
        </authorList>
    </citation>
    <scope>NUCLEOTIDE SEQUENCE [LARGE SCALE GENOMIC DNA]</scope>
    <source>
        <strain evidence="5 6">CM01</strain>
    </source>
</reference>
<dbReference type="InterPro" id="IPR036864">
    <property type="entry name" value="Zn2-C6_fun-type_DNA-bd_sf"/>
</dbReference>
<accession>G3JEF6</accession>
<dbReference type="GO" id="GO:0000976">
    <property type="term" value="F:transcription cis-regulatory region binding"/>
    <property type="evidence" value="ECO:0007669"/>
    <property type="project" value="TreeGrafter"/>
</dbReference>
<dbReference type="CDD" id="cd00067">
    <property type="entry name" value="GAL4"/>
    <property type="match status" value="1"/>
</dbReference>
<evidence type="ECO:0000256" key="1">
    <source>
        <dbReference type="ARBA" id="ARBA00004123"/>
    </source>
</evidence>
<keyword evidence="2" id="KW-0539">Nucleus</keyword>
<evidence type="ECO:0000259" key="4">
    <source>
        <dbReference type="PROSITE" id="PS50048"/>
    </source>
</evidence>
<dbReference type="OrthoDB" id="5391043at2759"/>
<dbReference type="AlphaFoldDB" id="G3JEF6"/>
<protein>
    <submittedName>
        <fullName evidence="5">Fungal transcriptional regulatory protein</fullName>
    </submittedName>
</protein>
<proteinExistence type="predicted"/>
<dbReference type="GeneID" id="18166364"/>
<dbReference type="Proteomes" id="UP000001610">
    <property type="component" value="Unassembled WGS sequence"/>
</dbReference>
<dbReference type="SMART" id="SM00066">
    <property type="entry name" value="GAL4"/>
    <property type="match status" value="1"/>
</dbReference>
<dbReference type="KEGG" id="cmt:CCM_04341"/>
<dbReference type="InterPro" id="IPR001138">
    <property type="entry name" value="Zn2Cys6_DnaBD"/>
</dbReference>
<sequence length="913" mass="102270">MPALVICKDCPPLQIPLLYSAHSDTIIPGPIISYLFPPEKNTDYHNMELETAPQASTSYGPSEGSGSQGNDQNDSNKKQNVRKRTKTGCLTCRKRRIKCDEARPTCANCIKSKRVCEGYNPRVVFKEPLSAAQGPFQSSGYSGNHATDMGNMHVPFARPGMRPSLTPIAPRPSMHPAHLAQHSMPMGLSEDVFFSRQPGMSASQSQYFDFNSQNAGEMLEQPPKLPNPLMASGYGHSMSVMPSHSRSTMVANWQNEPGVPYGDVSQPISEADRHQFSPSDEEDDDAMSISDDEAPQGGDSRGMQTLTKAWTGARVDARKFDFFAHSGALFSYMDSPANSELRNRGEITVFSHFLNITSPTISMYERHPCDPVEKQEFHSKGHNLWSYTLPVIAFHHPGLLHAMLALASFQLARIQGQTHVAAIRHYSRAIRRVARNVNSPSRRTHLATIAATLLLGYFEVWMADHKNWCKHLNGASILLREIPLGDQARRCLPKRRQLEQQRTLSDPTFVPKEQEKLDYELLRTITGCSVYPHDYGLEEDEAEVEKSLEATSQDIEKFENLSDLFWWFCKMDVYQSVLGGTKLFMDYREWTQIPPRAPMARFGQIFGTYDHLILLLGRVANFAAKDLGRKRKAFKAPPGPPSGNTPPQFPGIIPVQGAFQTPMGFSPPRHVSPQSDQADDVDPCSKFDAALEEWESIKKAFDALKDSFGPDFRPLSPEYADRRESPFGLAVQYRTYSISGVWMNYYMGLIHLHRAHPNMPPAAMQAAGMAARDTATSTPDPLLVAALIECSFCLFVAAVQFQVDNQRHWLIQRMSDVAQYTGWQSAKQIATGCEAVWKKAAQMGRGPPYASKIRTVEEHAQSVWRTARRLDEVFEKEGDKRIVLARADRAQFALGLLAAEEDLARLELRDDRT</sequence>
<dbReference type="VEuPathDB" id="FungiDB:CCM_04341"/>
<evidence type="ECO:0000313" key="5">
    <source>
        <dbReference type="EMBL" id="EGX92969.1"/>
    </source>
</evidence>